<comment type="caution">
    <text evidence="2">The sequence shown here is derived from an EMBL/GenBank/DDBJ whole genome shotgun (WGS) entry which is preliminary data.</text>
</comment>
<keyword evidence="1" id="KW-0732">Signal</keyword>
<evidence type="ECO:0000313" key="2">
    <source>
        <dbReference type="EMBL" id="KAK8046622.1"/>
    </source>
</evidence>
<dbReference type="EMBL" id="JAQQWM010000009">
    <property type="protein sequence ID" value="KAK8046622.1"/>
    <property type="molecule type" value="Genomic_DNA"/>
</dbReference>
<organism evidence="2 3">
    <name type="scientific">Apiospora saccharicola</name>
    <dbReference type="NCBI Taxonomy" id="335842"/>
    <lineage>
        <taxon>Eukaryota</taxon>
        <taxon>Fungi</taxon>
        <taxon>Dikarya</taxon>
        <taxon>Ascomycota</taxon>
        <taxon>Pezizomycotina</taxon>
        <taxon>Sordariomycetes</taxon>
        <taxon>Xylariomycetidae</taxon>
        <taxon>Amphisphaeriales</taxon>
        <taxon>Apiosporaceae</taxon>
        <taxon>Apiospora</taxon>
    </lineage>
</organism>
<feature type="signal peptide" evidence="1">
    <location>
        <begin position="1"/>
        <end position="18"/>
    </location>
</feature>
<proteinExistence type="predicted"/>
<protein>
    <submittedName>
        <fullName evidence="2">Uncharacterized protein</fullName>
    </submittedName>
</protein>
<reference evidence="2 3" key="1">
    <citation type="submission" date="2023-01" db="EMBL/GenBank/DDBJ databases">
        <title>Analysis of 21 Apiospora genomes using comparative genomics revels a genus with tremendous synthesis potential of carbohydrate active enzymes and secondary metabolites.</title>
        <authorList>
            <person name="Sorensen T."/>
        </authorList>
    </citation>
    <scope>NUCLEOTIDE SEQUENCE [LARGE SCALE GENOMIC DNA]</scope>
    <source>
        <strain evidence="2 3">CBS 83171</strain>
    </source>
</reference>
<keyword evidence="3" id="KW-1185">Reference proteome</keyword>
<evidence type="ECO:0000256" key="1">
    <source>
        <dbReference type="SAM" id="SignalP"/>
    </source>
</evidence>
<accession>A0ABR1TJ67</accession>
<feature type="chain" id="PRO_5046576562" evidence="1">
    <location>
        <begin position="19"/>
        <end position="291"/>
    </location>
</feature>
<sequence length="291" mass="31369">MRKISVSGLLCLASPILAYIRAGPLLDLVPTVAIGNPTTVRVNLGAHDPCDEITHYKGCGRPYMEVRLYAAPLDPPGIKKYWMPYCFVAGCLTTNITSFNFTLPAGSLPDGGPYKLSYNLFNITNNPRKPLDYYSPSEAMYNQPEFNITGNDDSGDDPSAQWTPYEKAGHWGMGMGNPEGWLRNTSCASVGCARQCAQRILGALLPETPISNPEMTACLRACPGYGWDPYACTWENVLLPSTSTEGGNNAPSPTGPPTASSTVPASSGFKIVWDQLAALSFIATLVFLQTL</sequence>
<evidence type="ECO:0000313" key="3">
    <source>
        <dbReference type="Proteomes" id="UP001446871"/>
    </source>
</evidence>
<name>A0ABR1TJ67_9PEZI</name>
<gene>
    <name evidence="2" type="ORF">PG996_014686</name>
</gene>
<dbReference type="Proteomes" id="UP001446871">
    <property type="component" value="Unassembled WGS sequence"/>
</dbReference>